<accession>A0A8T1ELJ0</accession>
<dbReference type="SUPFAM" id="SSF56024">
    <property type="entry name" value="Phospholipase D/nuclease"/>
    <property type="match status" value="1"/>
</dbReference>
<dbReference type="Pfam" id="PF13091">
    <property type="entry name" value="PLDc_2"/>
    <property type="match status" value="1"/>
</dbReference>
<dbReference type="InterPro" id="IPR025202">
    <property type="entry name" value="PLD-like_dom"/>
</dbReference>
<name>A0A8T1ELJ0_9STRA</name>
<protein>
    <recommendedName>
        <fullName evidence="2">Phospholipase D-like domain-containing protein</fullName>
    </recommendedName>
</protein>
<reference evidence="3" key="1">
    <citation type="submission" date="2018-10" db="EMBL/GenBank/DDBJ databases">
        <title>Effector identification in a new, highly contiguous assembly of the strawberry crown rot pathogen Phytophthora cactorum.</title>
        <authorList>
            <person name="Armitage A.D."/>
            <person name="Nellist C.F."/>
            <person name="Bates H."/>
            <person name="Vickerstaff R.J."/>
            <person name="Harrison R.J."/>
        </authorList>
    </citation>
    <scope>NUCLEOTIDE SEQUENCE</scope>
    <source>
        <strain evidence="3">4040</strain>
        <strain evidence="4">P421</strain>
    </source>
</reference>
<dbReference type="VEuPathDB" id="FungiDB:PC110_g4923"/>
<dbReference type="EMBL" id="RCMK01000034">
    <property type="protein sequence ID" value="KAG2952700.1"/>
    <property type="molecule type" value="Genomic_DNA"/>
</dbReference>
<dbReference type="AlphaFoldDB" id="A0A8T1ELJ0"/>
<dbReference type="EMBL" id="RCMV01000018">
    <property type="protein sequence ID" value="KAG3228285.1"/>
    <property type="molecule type" value="Genomic_DNA"/>
</dbReference>
<proteinExistence type="predicted"/>
<gene>
    <name evidence="3" type="ORF">PC117_g2570</name>
    <name evidence="4" type="ORF">PC129_g1162</name>
</gene>
<feature type="region of interest" description="Disordered" evidence="1">
    <location>
        <begin position="115"/>
        <end position="143"/>
    </location>
</feature>
<evidence type="ECO:0000313" key="3">
    <source>
        <dbReference type="EMBL" id="KAG2952700.1"/>
    </source>
</evidence>
<evidence type="ECO:0000313" key="4">
    <source>
        <dbReference type="EMBL" id="KAG3228285.1"/>
    </source>
</evidence>
<dbReference type="Proteomes" id="UP000736787">
    <property type="component" value="Unassembled WGS sequence"/>
</dbReference>
<evidence type="ECO:0000259" key="2">
    <source>
        <dbReference type="Pfam" id="PF13091"/>
    </source>
</evidence>
<dbReference type="Proteomes" id="UP000760860">
    <property type="component" value="Unassembled WGS sequence"/>
</dbReference>
<sequence length="143" mass="16188">MIRLHQLGEFVQVIIDKEWTRSCKVGLECVMALMATGIPVHHSRNMMHYKLLTISYEDAMVALGGSANMTKAAWSKNDEFIFHVEGPAAYQAQARFNALLEKCVRTTPRDLTLTKGYRYSSDPTENGLQNTQERALPRRGKTI</sequence>
<feature type="compositionally biased region" description="Polar residues" evidence="1">
    <location>
        <begin position="121"/>
        <end position="133"/>
    </location>
</feature>
<evidence type="ECO:0000313" key="5">
    <source>
        <dbReference type="Proteomes" id="UP000736787"/>
    </source>
</evidence>
<dbReference type="Gene3D" id="3.30.870.10">
    <property type="entry name" value="Endonuclease Chain A"/>
    <property type="match status" value="1"/>
</dbReference>
<feature type="domain" description="Phospholipase D-like" evidence="2">
    <location>
        <begin position="2"/>
        <end position="99"/>
    </location>
</feature>
<organism evidence="3 5">
    <name type="scientific">Phytophthora cactorum</name>
    <dbReference type="NCBI Taxonomy" id="29920"/>
    <lineage>
        <taxon>Eukaryota</taxon>
        <taxon>Sar</taxon>
        <taxon>Stramenopiles</taxon>
        <taxon>Oomycota</taxon>
        <taxon>Peronosporomycetes</taxon>
        <taxon>Peronosporales</taxon>
        <taxon>Peronosporaceae</taxon>
        <taxon>Phytophthora</taxon>
    </lineage>
</organism>
<evidence type="ECO:0000256" key="1">
    <source>
        <dbReference type="SAM" id="MobiDB-lite"/>
    </source>
</evidence>
<comment type="caution">
    <text evidence="3">The sequence shown here is derived from an EMBL/GenBank/DDBJ whole genome shotgun (WGS) entry which is preliminary data.</text>
</comment>